<dbReference type="FunCoup" id="A0A1D2VBF1">
    <property type="interactions" value="830"/>
</dbReference>
<dbReference type="PANTHER" id="PTHR13108:SF9">
    <property type="entry name" value="CONDENSIN COMPLEX SUBUNIT 2"/>
    <property type="match status" value="1"/>
</dbReference>
<evidence type="ECO:0000256" key="11">
    <source>
        <dbReference type="PIRNR" id="PIRNR017126"/>
    </source>
</evidence>
<feature type="compositionally biased region" description="Low complexity" evidence="12">
    <location>
        <begin position="158"/>
        <end position="172"/>
    </location>
</feature>
<gene>
    <name evidence="13" type="ORF">ASCRUDRAFT_77371</name>
</gene>
<feature type="compositionally biased region" description="Low complexity" evidence="12">
    <location>
        <begin position="724"/>
        <end position="736"/>
    </location>
</feature>
<keyword evidence="9 11" id="KW-0226">DNA condensation</keyword>
<keyword evidence="10 11" id="KW-0131">Cell cycle</keyword>
<dbReference type="GeneID" id="30967471"/>
<sequence length="875" mass="100441">MSLIPLNNQKRRKISNDKKLGRRVSGALIFRQQLTQVDDTSKNSNDLSNILTTTIINTTTNRNNQFLDDDDDDDDDQLLMDHENFEEWIRMTTDNKINIINSWNVKLIDYFHDLRVLKDDKNNINFQKASTTLDGCMKVYSSRVDSVATETGKLLTGLGTKSKNSKADGNGDQNDDGDPNNKLSNDQDINEFFPDENNSKKKERKNRNRFLETTLVKDFDELKIKKLEQEFQIDPLFKKALSEFDEGGAKSLLLNNLDINKEGRVVFDTGSQNNEIIIKDYDDNGDQSIHPTEIGQLQSELDEEKNDKILPEKSEINILNFSTIDFSFFKKILYRNNKELENLSVCKKISQIEEISNNVGKSKNLIDNLLTIEESFVFYGDQSDENPFPFEDSKFLEANDITENNFSNGNKNVLNSDEQHIDNNIDFFPNDDMDMPAFEDINNNFNDEDDDNDEDDNDHQEQNDSLDQIGALSNKAAAVLNTLIDNEINDDDNFDIEDPNSSKRILDVNIMAYFDNQGNKNWAGPLYTRNTHWKINAFKKNTLGIPSNSNEIETKNDSNESFSKGINKKKNKLEFTIDFFSDDIDEEILFKSSKTSIDLPAKQRISKDNNLLPKDLYFSSSRLIHFFLKPDDNLAIYVHKGIKKDTQTDNYIEEPKAEPDNGIVHDHADEKFFANAYEDAENEKNEKDNFYQDDIPIDAGADVFDDDFGDAYGMDVSQVIQRDSISPSENFGSNSSSRRRGGDTVSYSKIAKRVDVKMLKDNLWSAFNTVKKEKEKISSHRHSEENQKENQKENQEEDKTETEEQVNGSKLPLEVDNDIKFSDIVKNTSDMYSLEERRDLSTSYFFICVLHLANENGLTIEGDVNYSDFRIKGMT</sequence>
<dbReference type="InParanoid" id="A0A1D2VBF1"/>
<name>A0A1D2VBF1_9ASCO</name>
<evidence type="ECO:0000256" key="2">
    <source>
        <dbReference type="ARBA" id="ARBA00004496"/>
    </source>
</evidence>
<evidence type="ECO:0000256" key="5">
    <source>
        <dbReference type="ARBA" id="ARBA00022454"/>
    </source>
</evidence>
<comment type="function">
    <text evidence="11">Regulatory subunit of the condensin complex, a complex required for conversion of interphase chromatin into mitotic-like condense chromosomes.</text>
</comment>
<keyword evidence="14" id="KW-1185">Reference proteome</keyword>
<keyword evidence="7 11" id="KW-0132">Cell division</keyword>
<comment type="similarity">
    <text evidence="3 11">Belongs to the CND2 (condensin subunit 2) family.</text>
</comment>
<evidence type="ECO:0000256" key="4">
    <source>
        <dbReference type="ARBA" id="ARBA00016065"/>
    </source>
</evidence>
<feature type="region of interest" description="Disordered" evidence="12">
    <location>
        <begin position="432"/>
        <end position="463"/>
    </location>
</feature>
<keyword evidence="6" id="KW-0963">Cytoplasm</keyword>
<keyword evidence="8 11" id="KW-0498">Mitosis</keyword>
<evidence type="ECO:0000256" key="12">
    <source>
        <dbReference type="SAM" id="MobiDB-lite"/>
    </source>
</evidence>
<dbReference type="InterPro" id="IPR022816">
    <property type="entry name" value="Condensin_barren_su2"/>
</dbReference>
<comment type="subcellular location">
    <subcellularLocation>
        <location evidence="1">Chromosome</location>
    </subcellularLocation>
    <subcellularLocation>
        <location evidence="2">Cytoplasm</location>
    </subcellularLocation>
</comment>
<dbReference type="OrthoDB" id="362021at2759"/>
<dbReference type="GO" id="GO:0000796">
    <property type="term" value="C:condensin complex"/>
    <property type="evidence" value="ECO:0007669"/>
    <property type="project" value="InterPro"/>
</dbReference>
<keyword evidence="5" id="KW-0158">Chromosome</keyword>
<dbReference type="PANTHER" id="PTHR13108">
    <property type="entry name" value="CONDENSIN COMPLEX SUBUNIT 2"/>
    <property type="match status" value="1"/>
</dbReference>
<dbReference type="STRING" id="1344418.A0A1D2VBF1"/>
<evidence type="ECO:0000313" key="13">
    <source>
        <dbReference type="EMBL" id="ODV58930.1"/>
    </source>
</evidence>
<dbReference type="PIRSF" id="PIRSF017126">
    <property type="entry name" value="Condensin_H"/>
    <property type="match status" value="1"/>
</dbReference>
<evidence type="ECO:0000256" key="9">
    <source>
        <dbReference type="ARBA" id="ARBA00023067"/>
    </source>
</evidence>
<accession>A0A1D2VBF1</accession>
<evidence type="ECO:0000256" key="10">
    <source>
        <dbReference type="ARBA" id="ARBA00023306"/>
    </source>
</evidence>
<evidence type="ECO:0000256" key="6">
    <source>
        <dbReference type="ARBA" id="ARBA00022490"/>
    </source>
</evidence>
<dbReference type="AlphaFoldDB" id="A0A1D2VBF1"/>
<dbReference type="EMBL" id="KV454488">
    <property type="protein sequence ID" value="ODV58930.1"/>
    <property type="molecule type" value="Genomic_DNA"/>
</dbReference>
<dbReference type="GO" id="GO:0005737">
    <property type="term" value="C:cytoplasm"/>
    <property type="evidence" value="ECO:0007669"/>
    <property type="project" value="UniProtKB-SubCell"/>
</dbReference>
<dbReference type="GO" id="GO:0007076">
    <property type="term" value="P:mitotic chromosome condensation"/>
    <property type="evidence" value="ECO:0007669"/>
    <property type="project" value="InterPro"/>
</dbReference>
<dbReference type="Pfam" id="PF05786">
    <property type="entry name" value="Cnd2"/>
    <property type="match status" value="1"/>
</dbReference>
<feature type="compositionally biased region" description="Basic and acidic residues" evidence="12">
    <location>
        <begin position="774"/>
        <end position="794"/>
    </location>
</feature>
<evidence type="ECO:0000256" key="1">
    <source>
        <dbReference type="ARBA" id="ARBA00004286"/>
    </source>
</evidence>
<dbReference type="RefSeq" id="XP_020045237.1">
    <property type="nucleotide sequence ID" value="XM_020193835.1"/>
</dbReference>
<reference evidence="14" key="1">
    <citation type="submission" date="2016-05" db="EMBL/GenBank/DDBJ databases">
        <title>Comparative genomics of biotechnologically important yeasts.</title>
        <authorList>
            <consortium name="DOE Joint Genome Institute"/>
            <person name="Riley R."/>
            <person name="Haridas S."/>
            <person name="Wolfe K.H."/>
            <person name="Lopes M.R."/>
            <person name="Hittinger C.T."/>
            <person name="Goker M."/>
            <person name="Salamov A."/>
            <person name="Wisecaver J."/>
            <person name="Long T.M."/>
            <person name="Aerts A.L."/>
            <person name="Barry K."/>
            <person name="Choi C."/>
            <person name="Clum A."/>
            <person name="Coughlan A.Y."/>
            <person name="Deshpande S."/>
            <person name="Douglass A.P."/>
            <person name="Hanson S.J."/>
            <person name="Klenk H.-P."/>
            <person name="Labutti K."/>
            <person name="Lapidus A."/>
            <person name="Lindquist E."/>
            <person name="Lipzen A."/>
            <person name="Meier-Kolthoff J.P."/>
            <person name="Ohm R.A."/>
            <person name="Otillar R.P."/>
            <person name="Pangilinan J."/>
            <person name="Peng Y."/>
            <person name="Rokas A."/>
            <person name="Rosa C.A."/>
            <person name="Scheuner C."/>
            <person name="Sibirny A.A."/>
            <person name="Slot J.C."/>
            <person name="Stielow J.B."/>
            <person name="Sun H."/>
            <person name="Kurtzman C.P."/>
            <person name="Blackwell M."/>
            <person name="Grigoriev I.V."/>
            <person name="Jeffries T.W."/>
        </authorList>
    </citation>
    <scope>NUCLEOTIDE SEQUENCE [LARGE SCALE GENOMIC DNA]</scope>
    <source>
        <strain evidence="14">DSM 1968</strain>
    </source>
</reference>
<evidence type="ECO:0000256" key="8">
    <source>
        <dbReference type="ARBA" id="ARBA00022776"/>
    </source>
</evidence>
<organism evidence="13 14">
    <name type="scientific">Ascoidea rubescens DSM 1968</name>
    <dbReference type="NCBI Taxonomy" id="1344418"/>
    <lineage>
        <taxon>Eukaryota</taxon>
        <taxon>Fungi</taxon>
        <taxon>Dikarya</taxon>
        <taxon>Ascomycota</taxon>
        <taxon>Saccharomycotina</taxon>
        <taxon>Saccharomycetes</taxon>
        <taxon>Ascoideaceae</taxon>
        <taxon>Ascoidea</taxon>
    </lineage>
</organism>
<evidence type="ECO:0000256" key="3">
    <source>
        <dbReference type="ARBA" id="ARBA00009471"/>
    </source>
</evidence>
<feature type="compositionally biased region" description="Acidic residues" evidence="12">
    <location>
        <begin position="446"/>
        <end position="458"/>
    </location>
</feature>
<protein>
    <recommendedName>
        <fullName evidence="4 11">Condensin complex subunit 2</fullName>
    </recommendedName>
</protein>
<feature type="region of interest" description="Disordered" evidence="12">
    <location>
        <begin position="719"/>
        <end position="744"/>
    </location>
</feature>
<dbReference type="GO" id="GO:0051301">
    <property type="term" value="P:cell division"/>
    <property type="evidence" value="ECO:0007669"/>
    <property type="project" value="UniProtKB-KW"/>
</dbReference>
<feature type="region of interest" description="Disordered" evidence="12">
    <location>
        <begin position="158"/>
        <end position="205"/>
    </location>
</feature>
<proteinExistence type="inferred from homology"/>
<feature type="compositionally biased region" description="Low complexity" evidence="12">
    <location>
        <begin position="435"/>
        <end position="445"/>
    </location>
</feature>
<feature type="compositionally biased region" description="Acidic residues" evidence="12">
    <location>
        <begin position="795"/>
        <end position="804"/>
    </location>
</feature>
<feature type="region of interest" description="Disordered" evidence="12">
    <location>
        <begin position="774"/>
        <end position="807"/>
    </location>
</feature>
<dbReference type="GO" id="GO:0003682">
    <property type="term" value="F:chromatin binding"/>
    <property type="evidence" value="ECO:0007669"/>
    <property type="project" value="TreeGrafter"/>
</dbReference>
<evidence type="ECO:0000256" key="7">
    <source>
        <dbReference type="ARBA" id="ARBA00022618"/>
    </source>
</evidence>
<dbReference type="Proteomes" id="UP000095038">
    <property type="component" value="Unassembled WGS sequence"/>
</dbReference>
<evidence type="ECO:0000313" key="14">
    <source>
        <dbReference type="Proteomes" id="UP000095038"/>
    </source>
</evidence>